<dbReference type="Gene3D" id="1.25.40.10">
    <property type="entry name" value="Tetratricopeptide repeat domain"/>
    <property type="match status" value="3"/>
</dbReference>
<feature type="repeat" description="CHCR" evidence="8">
    <location>
        <begin position="916"/>
        <end position="1061"/>
    </location>
</feature>
<dbReference type="Pfam" id="PF01394">
    <property type="entry name" value="Clathrin_propel"/>
    <property type="match status" value="3"/>
</dbReference>
<evidence type="ECO:0000256" key="2">
    <source>
        <dbReference type="ARBA" id="ARBA00004277"/>
    </source>
</evidence>
<evidence type="ECO:0000256" key="1">
    <source>
        <dbReference type="ARBA" id="ARBA00004180"/>
    </source>
</evidence>
<proteinExistence type="inferred from homology"/>
<gene>
    <name evidence="10" type="ORF">RIMI_LOCUS3481530</name>
</gene>
<feature type="repeat" description="CHCR" evidence="8">
    <location>
        <begin position="1065"/>
        <end position="1101"/>
    </location>
</feature>
<dbReference type="PROSITE" id="PS50236">
    <property type="entry name" value="CHCR"/>
    <property type="match status" value="5"/>
</dbReference>
<organism evidence="10 11">
    <name type="scientific">Ranitomeya imitator</name>
    <name type="common">mimic poison frog</name>
    <dbReference type="NCBI Taxonomy" id="111125"/>
    <lineage>
        <taxon>Eukaryota</taxon>
        <taxon>Metazoa</taxon>
        <taxon>Chordata</taxon>
        <taxon>Craniata</taxon>
        <taxon>Vertebrata</taxon>
        <taxon>Euteleostomi</taxon>
        <taxon>Amphibia</taxon>
        <taxon>Batrachia</taxon>
        <taxon>Anura</taxon>
        <taxon>Neobatrachia</taxon>
        <taxon>Hyloidea</taxon>
        <taxon>Dendrobatidae</taxon>
        <taxon>Dendrobatinae</taxon>
        <taxon>Ranitomeya</taxon>
    </lineage>
</organism>
<reference evidence="10" key="1">
    <citation type="submission" date="2023-07" db="EMBL/GenBank/DDBJ databases">
        <authorList>
            <person name="Stuckert A."/>
        </authorList>
    </citation>
    <scope>NUCLEOTIDE SEQUENCE</scope>
</reference>
<evidence type="ECO:0000259" key="9">
    <source>
        <dbReference type="Pfam" id="PF09268"/>
    </source>
</evidence>
<dbReference type="Pfam" id="PF00637">
    <property type="entry name" value="Clathrin"/>
    <property type="match status" value="4"/>
</dbReference>
<dbReference type="Proteomes" id="UP001176940">
    <property type="component" value="Unassembled WGS sequence"/>
</dbReference>
<feature type="domain" description="Clathrin heavy chain linker core motif" evidence="9">
    <location>
        <begin position="274"/>
        <end position="297"/>
    </location>
</feature>
<dbReference type="Pfam" id="PF09268">
    <property type="entry name" value="Clathrin-link"/>
    <property type="match status" value="1"/>
</dbReference>
<evidence type="ECO:0000256" key="6">
    <source>
        <dbReference type="ARBA" id="ARBA00023176"/>
    </source>
</evidence>
<dbReference type="PANTHER" id="PTHR10292:SF6">
    <property type="entry name" value="CLATHRIN HEAVY CHAIN 2"/>
    <property type="match status" value="1"/>
</dbReference>
<sequence>MNQEIVLPSFCQSPKNQKERFYHNLDERVSVLRYLEISRPWRQDNNLFVQFRGPNKVLKLGQISLKENWGLSSYDNLYSPNYLQLLMQPKYPFSLAADQADECSKPIIGQWKSFIKQNRVVGAMQLYSVDRKVSQPIEGHAAAFAEFKIERNSKPSTLFCFAVRGQAGGKLHIIEVGQPANGNQPFTKKAVDVFFPPEAQTDFPVAMQIGAKHGVIYLITKYGYIHLYDLESGACIYMNRISADTIFVTAPHEPTSGIIGVNKKGQVLSVCVEEDNIVNYATNVLQNPDLGLRMAVRSNLAGAEELFARKFNTLFAQGNYSESAKVAASAPKGILRTADTIRKFQSVPAQPGQASPLLQYFGILLDQGQLNKMESLELCRPVLQQGRKQLLEKWLKEDKLECSEELGDLVKAVDPTLALSVYLRASVPSKVIQCFAETGQFQKIVLYAKKVGYTPDWIFLLRSVMRISPDQGLQFSQMLVQDEEPLANINQIVDVFMENSLVQQCTSFLLDALKNNRPAEGHLQTRLLEMNLIHAPQVADAILGNQMFTHYDRAHIAQLCEKAGLLQRALEHYTDLYDIKRAVVHTHLLNPEWLVNFFGSLSVEDSVECLRAMLSANIRQNLQLCVQVASKYHEQLGTQSLVELFESFKSYEGLFYFLGSIVNFSQDPDVHFKYIQAACKTGQIKEVERICRESNCYNPEREAKLTDQLPLIIVCDRFDFVHDLVLYLYRNNLQKYIEIYVQKVNPSRIPAVVGGLLDVDCSEDVIKNLIMIVHGQFSTDELVAEVEKRNRLKLLLPWLESRIHEGCEEPATHNALAKIYIDSNNNPERFLRENPFYDSCVVGKYCEKRDPHLACVAYERGLCDLELIKVCNENSLFKSEARYLVRRKDADLWTNVLEENNPFRRQLIDQVVQTALSETQDPEEVSVTVKAFMTADLPNELIELLEKIVLDNSVFSEHRNLQNLLILTAIKADRTRVMEYINRLDNYDAPDIANIAISNQLFEEAFAIFRKFDVNTSAIQVLIEHIGNLDRAYEFAEKCNEPAVWSQLGRAQLQKDLVKEAIDSYIKADDPSAYMEVVQAASKNSNWEDLVKFLQMARKKS</sequence>
<dbReference type="Gene3D" id="2.130.10.110">
    <property type="entry name" value="Clathrin heavy-chain terminal domain"/>
    <property type="match status" value="1"/>
</dbReference>
<keyword evidence="5" id="KW-0472">Membrane</keyword>
<comment type="caution">
    <text evidence="10">The sequence shown here is derived from an EMBL/GenBank/DDBJ whole genome shotgun (WGS) entry which is preliminary data.</text>
</comment>
<dbReference type="InterPro" id="IPR016024">
    <property type="entry name" value="ARM-type_fold"/>
</dbReference>
<dbReference type="InterPro" id="IPR055358">
    <property type="entry name" value="CHCR"/>
</dbReference>
<feature type="repeat" description="CHCR" evidence="8">
    <location>
        <begin position="480"/>
        <end position="626"/>
    </location>
</feature>
<dbReference type="InterPro" id="IPR016341">
    <property type="entry name" value="Clathrin_heavy_chain"/>
</dbReference>
<evidence type="ECO:0000256" key="5">
    <source>
        <dbReference type="ARBA" id="ARBA00023136"/>
    </source>
</evidence>
<comment type="similarity">
    <text evidence="3">Belongs to the clathrin heavy chain family.</text>
</comment>
<keyword evidence="4" id="KW-0677">Repeat</keyword>
<evidence type="ECO:0000313" key="11">
    <source>
        <dbReference type="Proteomes" id="UP001176940"/>
    </source>
</evidence>
<evidence type="ECO:0000256" key="4">
    <source>
        <dbReference type="ARBA" id="ARBA00022737"/>
    </source>
</evidence>
<accession>A0ABN9L0T0</accession>
<feature type="repeat" description="CHCR" evidence="8">
    <location>
        <begin position="770"/>
        <end position="909"/>
    </location>
</feature>
<dbReference type="InterPro" id="IPR022365">
    <property type="entry name" value="Clathrin_H-chain_propeller_rpt"/>
</dbReference>
<dbReference type="PIRSF" id="PIRSF002290">
    <property type="entry name" value="Clathrin_H_chain"/>
    <property type="match status" value="1"/>
</dbReference>
<keyword evidence="7" id="KW-0968">Cytoplasmic vesicle</keyword>
<dbReference type="SMART" id="SM00299">
    <property type="entry name" value="CLH"/>
    <property type="match status" value="4"/>
</dbReference>
<dbReference type="InterPro" id="IPR016025">
    <property type="entry name" value="Clathrin_H-chain_N"/>
</dbReference>
<evidence type="ECO:0000256" key="3">
    <source>
        <dbReference type="ARBA" id="ARBA00009535"/>
    </source>
</evidence>
<evidence type="ECO:0000313" key="10">
    <source>
        <dbReference type="EMBL" id="CAJ0928491.1"/>
    </source>
</evidence>
<keyword evidence="6" id="KW-0168">Coated pit</keyword>
<comment type="subcellular location">
    <subcellularLocation>
        <location evidence="1">Cytoplasmic vesicle membrane</location>
        <topology evidence="1">Peripheral membrane protein</topology>
        <orientation evidence="1">Cytoplasmic side</orientation>
    </subcellularLocation>
    <subcellularLocation>
        <location evidence="2">Membrane</location>
        <location evidence="2">Coated pit</location>
        <topology evidence="2">Peripheral membrane protein</topology>
        <orientation evidence="2">Cytoplasmic side</orientation>
    </subcellularLocation>
</comment>
<dbReference type="InterPro" id="IPR011990">
    <property type="entry name" value="TPR-like_helical_dom_sf"/>
</dbReference>
<feature type="repeat" description="CHCR" evidence="8">
    <location>
        <begin position="629"/>
        <end position="765"/>
    </location>
</feature>
<evidence type="ECO:0000256" key="8">
    <source>
        <dbReference type="PROSITE-ProRule" id="PRU01006"/>
    </source>
</evidence>
<name>A0ABN9L0T0_9NEOB</name>
<dbReference type="PANTHER" id="PTHR10292">
    <property type="entry name" value="CLATHRIN HEAVY CHAIN RELATED"/>
    <property type="match status" value="1"/>
</dbReference>
<dbReference type="InterPro" id="IPR000547">
    <property type="entry name" value="Clathrin_H-chain/VPS_repeat"/>
</dbReference>
<protein>
    <recommendedName>
        <fullName evidence="9">Clathrin heavy chain linker core motif domain-containing protein</fullName>
    </recommendedName>
</protein>
<dbReference type="SUPFAM" id="SSF48371">
    <property type="entry name" value="ARM repeat"/>
    <property type="match status" value="5"/>
</dbReference>
<dbReference type="EMBL" id="CAUEEQ010005247">
    <property type="protein sequence ID" value="CAJ0928491.1"/>
    <property type="molecule type" value="Genomic_DNA"/>
</dbReference>
<dbReference type="InterPro" id="IPR015348">
    <property type="entry name" value="Clathrin_H-chain_linker_core"/>
</dbReference>
<keyword evidence="11" id="KW-1185">Reference proteome</keyword>
<dbReference type="Pfam" id="PF13838">
    <property type="entry name" value="Clathrin_H_link"/>
    <property type="match status" value="1"/>
</dbReference>
<evidence type="ECO:0000256" key="7">
    <source>
        <dbReference type="ARBA" id="ARBA00023329"/>
    </source>
</evidence>
<dbReference type="SUPFAM" id="SSF50989">
    <property type="entry name" value="Clathrin heavy-chain terminal domain"/>
    <property type="match status" value="1"/>
</dbReference>